<sequence length="603" mass="67551">MDFEAILHDLKPIIDPVSIGNFKYDAVGVNKVVETLEKCSQGARIEANRDIIGASGLLKSLRDTLLVLLGDIFDNEGLPYADEKILISSEIIRILANSFADNDKNRSIFLHTNNNNMALLDKYFGYIFSSDVEKNSVFIDLQLRLAAMSKNLIADNENYINSIGKPLVPICVQRLQTIDIVDAKQQQLALFTAELIDSVVEFNKDILSLALIYELIQFTYKISSYINTDSIDIDEADDEEPLIELISSTTGIIESSLEINGRINYKKAEELKHKTQSTLLQVLDHLAELKFHNKLIIMRRLVTSVGYVASDSTNDNTKELELSIDLIKSGNKFPYSNAAVLMILSNYINSAERAKSVESLVSIDHLVKKAKNMSDPVQFQGFLDLLKKLASMSNMMLISDQTIDDIISILSYCNDQAQYFQGLIPLINNLLNKLLTTIPATKVQKIYSGPNSDAVLNLTIKNGSITSCLALDKLLIGKNSGKSEMEEKLWDTALQFDQALKENNSNQISATVFVLFQLTKTIGVYLRNSSINQEDNFLIPKYTEKLIYILQLILQLKEECAKNIDSAANNGRFVAGMLINCFNSKSNLSEEEISLQHLCKKFF</sequence>
<proteinExistence type="predicted"/>
<reference evidence="1 2" key="1">
    <citation type="submission" date="2024-05" db="EMBL/GenBank/DDBJ databases">
        <title>Long read based assembly of the Candida bracarensis genome reveals expanded adhesin content.</title>
        <authorList>
            <person name="Marcet-Houben M."/>
            <person name="Ksiezopolska E."/>
            <person name="Gabaldon T."/>
        </authorList>
    </citation>
    <scope>NUCLEOTIDE SEQUENCE [LARGE SCALE GENOMIC DNA]</scope>
    <source>
        <strain evidence="1 2">CBM6</strain>
    </source>
</reference>
<name>A0ABR4NTZ5_9SACH</name>
<accession>A0ABR4NTZ5</accession>
<comment type="caution">
    <text evidence="1">The sequence shown here is derived from an EMBL/GenBank/DDBJ whole genome shotgun (WGS) entry which is preliminary data.</text>
</comment>
<dbReference type="Proteomes" id="UP001623330">
    <property type="component" value="Unassembled WGS sequence"/>
</dbReference>
<dbReference type="EMBL" id="JBEVYD010000005">
    <property type="protein sequence ID" value="KAL3232189.1"/>
    <property type="molecule type" value="Genomic_DNA"/>
</dbReference>
<evidence type="ECO:0000313" key="1">
    <source>
        <dbReference type="EMBL" id="KAL3232189.1"/>
    </source>
</evidence>
<gene>
    <name evidence="1" type="ORF">RNJ44_04105</name>
</gene>
<organism evidence="1 2">
    <name type="scientific">Nakaseomyces bracarensis</name>
    <dbReference type="NCBI Taxonomy" id="273131"/>
    <lineage>
        <taxon>Eukaryota</taxon>
        <taxon>Fungi</taxon>
        <taxon>Dikarya</taxon>
        <taxon>Ascomycota</taxon>
        <taxon>Saccharomycotina</taxon>
        <taxon>Saccharomycetes</taxon>
        <taxon>Saccharomycetales</taxon>
        <taxon>Saccharomycetaceae</taxon>
        <taxon>Nakaseomyces</taxon>
    </lineage>
</organism>
<protein>
    <submittedName>
        <fullName evidence="1">GTPase-GDP dissociation stimulator BEM4</fullName>
    </submittedName>
</protein>
<evidence type="ECO:0000313" key="2">
    <source>
        <dbReference type="Proteomes" id="UP001623330"/>
    </source>
</evidence>
<keyword evidence="2" id="KW-1185">Reference proteome</keyword>